<dbReference type="AlphaFoldDB" id="A0AAN8EIY5"/>
<proteinExistence type="predicted"/>
<comment type="caution">
    <text evidence="1">The sequence shown here is derived from an EMBL/GenBank/DDBJ whole genome shotgun (WGS) entry which is preliminary data.</text>
</comment>
<sequence length="249" mass="28632">MAIQWLHDIPPEIRFSIYEMLFKSLDLIVHNGRNCVQDCRTRSDRNTPTNLFLTCKAVKHEAEPIYMSKTNFRTSRCVNGSVNKFGFVKTSGMPPALTLDLQLYHVWDYPQLDYWLSSYGIRKIAITHSIRPDMKFGFMLMLLYSLTPPQAEIAARFGHKLEPVRRFLDHLNGRVKTIELKIQHKDTPRPCTVTISSIKEGTYHALVDNYYDEDFELIKKDLKRMGISKGMMAFKKSYSGPAGSDADSA</sequence>
<evidence type="ECO:0000313" key="1">
    <source>
        <dbReference type="EMBL" id="KAK5951927.1"/>
    </source>
</evidence>
<keyword evidence="2" id="KW-1185">Reference proteome</keyword>
<reference evidence="1 2" key="1">
    <citation type="submission" date="2022-12" db="EMBL/GenBank/DDBJ databases">
        <title>Genomic features and morphological characterization of a novel Knufia sp. strain isolated from spacecraft assembly facility.</title>
        <authorList>
            <person name="Teixeira M."/>
            <person name="Chander A.M."/>
            <person name="Stajich J.E."/>
            <person name="Venkateswaran K."/>
        </authorList>
    </citation>
    <scope>NUCLEOTIDE SEQUENCE [LARGE SCALE GENOMIC DNA]</scope>
    <source>
        <strain evidence="1 2">FJI-L2-BK-P2</strain>
    </source>
</reference>
<dbReference type="Proteomes" id="UP001316803">
    <property type="component" value="Unassembled WGS sequence"/>
</dbReference>
<accession>A0AAN8EIY5</accession>
<evidence type="ECO:0000313" key="2">
    <source>
        <dbReference type="Proteomes" id="UP001316803"/>
    </source>
</evidence>
<organism evidence="1 2">
    <name type="scientific">Knufia fluminis</name>
    <dbReference type="NCBI Taxonomy" id="191047"/>
    <lineage>
        <taxon>Eukaryota</taxon>
        <taxon>Fungi</taxon>
        <taxon>Dikarya</taxon>
        <taxon>Ascomycota</taxon>
        <taxon>Pezizomycotina</taxon>
        <taxon>Eurotiomycetes</taxon>
        <taxon>Chaetothyriomycetidae</taxon>
        <taxon>Chaetothyriales</taxon>
        <taxon>Trichomeriaceae</taxon>
        <taxon>Knufia</taxon>
    </lineage>
</organism>
<name>A0AAN8EIY5_9EURO</name>
<gene>
    <name evidence="1" type="ORF">OHC33_007220</name>
</gene>
<dbReference type="EMBL" id="JAKLMC020000018">
    <property type="protein sequence ID" value="KAK5951927.1"/>
    <property type="molecule type" value="Genomic_DNA"/>
</dbReference>
<protein>
    <submittedName>
        <fullName evidence="1">Uncharacterized protein</fullName>
    </submittedName>
</protein>